<dbReference type="Proteomes" id="UP000194286">
    <property type="component" value="Unassembled WGS sequence"/>
</dbReference>
<feature type="region of interest" description="Disordered" evidence="2">
    <location>
        <begin position="476"/>
        <end position="496"/>
    </location>
</feature>
<gene>
    <name evidence="3" type="ORF">BHL82_09880</name>
    <name evidence="4" type="ORF">BHL83_09450</name>
</gene>
<reference evidence="4 5" key="2">
    <citation type="submission" date="2016-09" db="EMBL/GenBank/DDBJ databases">
        <title>Lactobacillus reuteri KLR3006, genome sequencing and assembly.</title>
        <authorList>
            <person name="Lee J.-Y."/>
            <person name="Kim E.B."/>
            <person name="Choi Y.-J."/>
        </authorList>
    </citation>
    <scope>NUCLEOTIDE SEQUENCE [LARGE SCALE GENOMIC DNA]</scope>
    <source>
        <strain evidence="4 5">KLR3006</strain>
    </source>
</reference>
<feature type="compositionally biased region" description="Polar residues" evidence="2">
    <location>
        <begin position="485"/>
        <end position="496"/>
    </location>
</feature>
<feature type="coiled-coil region" evidence="1">
    <location>
        <begin position="388"/>
        <end position="422"/>
    </location>
</feature>
<keyword evidence="1" id="KW-0175">Coiled coil</keyword>
<protein>
    <submittedName>
        <fullName evidence="3">Uncharacterized protein</fullName>
    </submittedName>
</protein>
<sequence length="496" mass="58045">MSSITFENSFQGSFRDMGQSHISIHSGQHDNMLDGESPVIELRGNSVRDSSWDLMIAKAVSQGVVSPEDWPEYNRQIKDKKRRKKDYNDYLLTLCSKPIKRLKATQTAKNTPKAQRTKISQELASVDRDGVLNDGSLWYVAKLDDRPDNVSKKDWRDFEVESLTRFDKNPTYRLLNPGTYRSEIHLDESGEIHKQDLAVWFRSDSLGRVQYSKTSTIQEVLLKLYDGNKDELDRRVSLVADITDNIDKTPGSERADTKLWRAVGNGKQPSRMLHAGKMYNSAMITLWRYENVRILRDVALQVAKERGIDYHVSDRYETDGVHRSRDVYMQYQQTKDSLHNQRLATKRAQYATGKLTDAINDIYQDTFKRNPGASESPLEQSNKIIDHLKKVKAESERIQAENERQQQQLDQLKHQNEMMKQQSRWFELRLLIVNIIEKLWNLMFDRDLRHDFTNDHQKWRDSMTNQVNKEMYNQLDKHQQKQLKAPNQSNGHNLER</sequence>
<evidence type="ECO:0000256" key="2">
    <source>
        <dbReference type="SAM" id="MobiDB-lite"/>
    </source>
</evidence>
<dbReference type="AlphaFoldDB" id="A0A1Y2UE35"/>
<dbReference type="EMBL" id="MIMU01000140">
    <property type="protein sequence ID" value="OTA81410.1"/>
    <property type="molecule type" value="Genomic_DNA"/>
</dbReference>
<evidence type="ECO:0000256" key="1">
    <source>
        <dbReference type="SAM" id="Coils"/>
    </source>
</evidence>
<accession>A0A1Y2UE35</accession>
<comment type="caution">
    <text evidence="3">The sequence shown here is derived from an EMBL/GenBank/DDBJ whole genome shotgun (WGS) entry which is preliminary data.</text>
</comment>
<name>A0A1Y2UE35_LIMRT</name>
<evidence type="ECO:0000313" key="6">
    <source>
        <dbReference type="Proteomes" id="UP000194286"/>
    </source>
</evidence>
<evidence type="ECO:0000313" key="4">
    <source>
        <dbReference type="EMBL" id="OTA81716.1"/>
    </source>
</evidence>
<evidence type="ECO:0000313" key="5">
    <source>
        <dbReference type="Proteomes" id="UP000194219"/>
    </source>
</evidence>
<proteinExistence type="predicted"/>
<dbReference type="RefSeq" id="WP_086136092.1">
    <property type="nucleotide sequence ID" value="NZ_MIMF01000385.1"/>
</dbReference>
<dbReference type="EMBL" id="MIMV01000242">
    <property type="protein sequence ID" value="OTA81716.1"/>
    <property type="molecule type" value="Genomic_DNA"/>
</dbReference>
<organism evidence="3 6">
    <name type="scientific">Limosilactobacillus reuteri</name>
    <name type="common">Lactobacillus reuteri</name>
    <dbReference type="NCBI Taxonomy" id="1598"/>
    <lineage>
        <taxon>Bacteria</taxon>
        <taxon>Bacillati</taxon>
        <taxon>Bacillota</taxon>
        <taxon>Bacilli</taxon>
        <taxon>Lactobacillales</taxon>
        <taxon>Lactobacillaceae</taxon>
        <taxon>Limosilactobacillus</taxon>
    </lineage>
</organism>
<reference evidence="3 6" key="1">
    <citation type="submission" date="2016-09" db="EMBL/GenBank/DDBJ databases">
        <title>Lactobacillus reuteri KLR3005, genome sequencing and assembly.</title>
        <authorList>
            <person name="Lee J.-Y."/>
            <person name="Kim E.B."/>
            <person name="Choi Y.-J."/>
        </authorList>
    </citation>
    <scope>NUCLEOTIDE SEQUENCE [LARGE SCALE GENOMIC DNA]</scope>
    <source>
        <strain evidence="3 6">KLR3005</strain>
    </source>
</reference>
<dbReference type="Proteomes" id="UP000194219">
    <property type="component" value="Unassembled WGS sequence"/>
</dbReference>
<evidence type="ECO:0000313" key="3">
    <source>
        <dbReference type="EMBL" id="OTA81410.1"/>
    </source>
</evidence>